<gene>
    <name evidence="1" type="ORF">ANDA3_2260</name>
    <name evidence="2" type="ORF">DAR2_2128</name>
</gene>
<accession>A0A484UHU0</accession>
<dbReference type="AlphaFoldDB" id="A0A484UHU0"/>
<sequence length="58" mass="6385">MYTAYKVMGWALPAIPVQPMRELAATRDKRFSKGAEKGHYAINHVGEGFVTTKMGSGQ</sequence>
<reference evidence="2" key="1">
    <citation type="submission" date="2019-03" db="EMBL/GenBank/DDBJ databases">
        <authorList>
            <person name="Danneels B."/>
        </authorList>
    </citation>
    <scope>NUCLEOTIDE SEQUENCE</scope>
</reference>
<organism evidence="2">
    <name type="scientific">plant metagenome</name>
    <dbReference type="NCBI Taxonomy" id="1297885"/>
    <lineage>
        <taxon>unclassified sequences</taxon>
        <taxon>metagenomes</taxon>
        <taxon>organismal metagenomes</taxon>
    </lineage>
</organism>
<dbReference type="EMBL" id="CAADIL010000034">
    <property type="protein sequence ID" value="VFR86265.1"/>
    <property type="molecule type" value="Genomic_DNA"/>
</dbReference>
<evidence type="ECO:0000313" key="1">
    <source>
        <dbReference type="EMBL" id="VFR41364.1"/>
    </source>
</evidence>
<evidence type="ECO:0000313" key="2">
    <source>
        <dbReference type="EMBL" id="VFR86265.1"/>
    </source>
</evidence>
<dbReference type="EMBL" id="CAADIC010000027">
    <property type="protein sequence ID" value="VFR41364.1"/>
    <property type="molecule type" value="Genomic_DNA"/>
</dbReference>
<name>A0A484UHU0_9ZZZZ</name>
<protein>
    <submittedName>
        <fullName evidence="2">Uncharacterized protein</fullName>
    </submittedName>
</protein>
<proteinExistence type="predicted"/>